<sequence>PAASIMKILLVLAFMGLSLSFTESVMVCYLESWAVYRPGKGAYDIDDVDPDICTHLIFAFAGINANGKIQVLDPWHELCEEYGECAYNRFTALKKKNSNLITTLAVGGWNEGSTKYSNMAADPEKRKTFVDSSIDLLQKHDFDGLDLDWEYPAQRGGAPEDKVNYAILLGELSEALHANGMILTAAVSAGKDKIDDGYDVPKMAVALDIMNLMTYDLHGDWEPFVHHQSGLYPYSEDTDDNANLNVDFAVNYWLSLGMPSNKIALGVPLYGRCWTLDDTSQTDYYSPASQPGEAGPWTEEPGMWGYNEICYDQTNKPDQWTIETAPGMNEPYAYRGRLWCSYENHTSVIIKANYAKDHNLAGMMVWSIDTDDFRGDCNARPYDLIKSMAETFAGEIVTLPPPASTTTRDPNAPTTTTISTTTTTAQPPPDGVCTGPGNNADPNDCTHYYECAPNTSGGYDATEEECPEGTLYSPSTHLCDWATTVCALGTICLNDCA</sequence>
<dbReference type="Gene3D" id="2.170.140.10">
    <property type="entry name" value="Chitin binding domain"/>
    <property type="match status" value="1"/>
</dbReference>
<keyword evidence="12" id="KW-1185">Reference proteome</keyword>
<evidence type="ECO:0008006" key="13">
    <source>
        <dbReference type="Google" id="ProtNLM"/>
    </source>
</evidence>
<evidence type="ECO:0000313" key="12">
    <source>
        <dbReference type="Proteomes" id="UP001445076"/>
    </source>
</evidence>
<dbReference type="Gene3D" id="3.20.20.80">
    <property type="entry name" value="Glycosidases"/>
    <property type="match status" value="1"/>
</dbReference>
<dbReference type="Pfam" id="PF00704">
    <property type="entry name" value="Glyco_hydro_18"/>
    <property type="match status" value="1"/>
</dbReference>
<dbReference type="SUPFAM" id="SSF57625">
    <property type="entry name" value="Invertebrate chitin-binding proteins"/>
    <property type="match status" value="1"/>
</dbReference>
<dbReference type="InterPro" id="IPR029070">
    <property type="entry name" value="Chitinase_insertion_sf"/>
</dbReference>
<dbReference type="Gene3D" id="3.10.50.10">
    <property type="match status" value="1"/>
</dbReference>
<evidence type="ECO:0000313" key="11">
    <source>
        <dbReference type="EMBL" id="KAK8736986.1"/>
    </source>
</evidence>
<dbReference type="GO" id="GO:0005975">
    <property type="term" value="P:carbohydrate metabolic process"/>
    <property type="evidence" value="ECO:0007669"/>
    <property type="project" value="InterPro"/>
</dbReference>
<dbReference type="AlphaFoldDB" id="A0AAW0XCJ4"/>
<feature type="signal peptide" evidence="8">
    <location>
        <begin position="1"/>
        <end position="20"/>
    </location>
</feature>
<evidence type="ECO:0000259" key="9">
    <source>
        <dbReference type="PROSITE" id="PS50940"/>
    </source>
</evidence>
<dbReference type="InterPro" id="IPR001223">
    <property type="entry name" value="Glyco_hydro18_cat"/>
</dbReference>
<keyword evidence="4" id="KW-1015">Disulfide bond</keyword>
<accession>A0AAW0XCJ4</accession>
<dbReference type="FunFam" id="3.10.50.10:FF:000001">
    <property type="entry name" value="Chitinase 3-like 1"/>
    <property type="match status" value="1"/>
</dbReference>
<evidence type="ECO:0000256" key="8">
    <source>
        <dbReference type="SAM" id="SignalP"/>
    </source>
</evidence>
<organism evidence="11 12">
    <name type="scientific">Cherax quadricarinatus</name>
    <name type="common">Australian red claw crayfish</name>
    <dbReference type="NCBI Taxonomy" id="27406"/>
    <lineage>
        <taxon>Eukaryota</taxon>
        <taxon>Metazoa</taxon>
        <taxon>Ecdysozoa</taxon>
        <taxon>Arthropoda</taxon>
        <taxon>Crustacea</taxon>
        <taxon>Multicrustacea</taxon>
        <taxon>Malacostraca</taxon>
        <taxon>Eumalacostraca</taxon>
        <taxon>Eucarida</taxon>
        <taxon>Decapoda</taxon>
        <taxon>Pleocyemata</taxon>
        <taxon>Astacidea</taxon>
        <taxon>Parastacoidea</taxon>
        <taxon>Parastacidae</taxon>
        <taxon>Cherax</taxon>
    </lineage>
</organism>
<gene>
    <name evidence="11" type="ORF">OTU49_004753</name>
</gene>
<name>A0AAW0XCJ4_CHEQU</name>
<dbReference type="FunFam" id="3.20.20.80:FF:000097">
    <property type="entry name" value="Probable chitinase 2"/>
    <property type="match status" value="1"/>
</dbReference>
<feature type="domain" description="GH18" evidence="10">
    <location>
        <begin position="24"/>
        <end position="395"/>
    </location>
</feature>
<dbReference type="PANTHER" id="PTHR11177:SF360">
    <property type="entry name" value="CHITINASE 4-RELATED"/>
    <property type="match status" value="1"/>
</dbReference>
<keyword evidence="2" id="KW-0147">Chitin-binding</keyword>
<dbReference type="Pfam" id="PF01607">
    <property type="entry name" value="CBM_14"/>
    <property type="match status" value="1"/>
</dbReference>
<evidence type="ECO:0000256" key="6">
    <source>
        <dbReference type="RuleBase" id="RU000489"/>
    </source>
</evidence>
<dbReference type="SUPFAM" id="SSF51445">
    <property type="entry name" value="(Trans)glycosidases"/>
    <property type="match status" value="1"/>
</dbReference>
<evidence type="ECO:0000256" key="1">
    <source>
        <dbReference type="ARBA" id="ARBA00009121"/>
    </source>
</evidence>
<reference evidence="11 12" key="1">
    <citation type="journal article" date="2024" name="BMC Genomics">
        <title>Genome assembly of redclaw crayfish (Cherax quadricarinatus) provides insights into its immune adaptation and hypoxia tolerance.</title>
        <authorList>
            <person name="Liu Z."/>
            <person name="Zheng J."/>
            <person name="Li H."/>
            <person name="Fang K."/>
            <person name="Wang S."/>
            <person name="He J."/>
            <person name="Zhou D."/>
            <person name="Weng S."/>
            <person name="Chi M."/>
            <person name="Gu Z."/>
            <person name="He J."/>
            <person name="Li F."/>
            <person name="Wang M."/>
        </authorList>
    </citation>
    <scope>NUCLEOTIDE SEQUENCE [LARGE SCALE GENOMIC DNA]</scope>
    <source>
        <strain evidence="11">ZL_2023a</strain>
    </source>
</reference>
<dbReference type="PROSITE" id="PS51910">
    <property type="entry name" value="GH18_2"/>
    <property type="match status" value="1"/>
</dbReference>
<dbReference type="InterPro" id="IPR036508">
    <property type="entry name" value="Chitin-bd_dom_sf"/>
</dbReference>
<dbReference type="GO" id="GO:0005576">
    <property type="term" value="C:extracellular region"/>
    <property type="evidence" value="ECO:0007669"/>
    <property type="project" value="InterPro"/>
</dbReference>
<keyword evidence="5 6" id="KW-0326">Glycosidase</keyword>
<feature type="region of interest" description="Disordered" evidence="7">
    <location>
        <begin position="400"/>
        <end position="437"/>
    </location>
</feature>
<protein>
    <recommendedName>
        <fullName evidence="13">Chitinase</fullName>
    </recommendedName>
</protein>
<dbReference type="SMART" id="SM00636">
    <property type="entry name" value="Glyco_18"/>
    <property type="match status" value="1"/>
</dbReference>
<dbReference type="CDD" id="cd02872">
    <property type="entry name" value="GH18_chitolectin_chitotriosidase"/>
    <property type="match status" value="1"/>
</dbReference>
<dbReference type="InterPro" id="IPR050314">
    <property type="entry name" value="Glycosyl_Hydrlase_18"/>
</dbReference>
<evidence type="ECO:0000256" key="3">
    <source>
        <dbReference type="ARBA" id="ARBA00022801"/>
    </source>
</evidence>
<keyword evidence="8" id="KW-0732">Signal</keyword>
<comment type="similarity">
    <text evidence="1">Belongs to the glycosyl hydrolase 18 family. Chitinase class II subfamily.</text>
</comment>
<dbReference type="GO" id="GO:0004568">
    <property type="term" value="F:chitinase activity"/>
    <property type="evidence" value="ECO:0007669"/>
    <property type="project" value="TreeGrafter"/>
</dbReference>
<comment type="caution">
    <text evidence="11">The sequence shown here is derived from an EMBL/GenBank/DDBJ whole genome shotgun (WGS) entry which is preliminary data.</text>
</comment>
<dbReference type="InterPro" id="IPR017853">
    <property type="entry name" value="GH"/>
</dbReference>
<evidence type="ECO:0000256" key="4">
    <source>
        <dbReference type="ARBA" id="ARBA00023157"/>
    </source>
</evidence>
<feature type="chain" id="PRO_5043990630" description="Chitinase" evidence="8">
    <location>
        <begin position="21"/>
        <end position="497"/>
    </location>
</feature>
<feature type="domain" description="Chitin-binding type-2" evidence="9">
    <location>
        <begin position="430"/>
        <end position="488"/>
    </location>
</feature>
<dbReference type="InterPro" id="IPR001579">
    <property type="entry name" value="Glyco_hydro_18_chit_AS"/>
</dbReference>
<dbReference type="SUPFAM" id="SSF54556">
    <property type="entry name" value="Chitinase insertion domain"/>
    <property type="match status" value="1"/>
</dbReference>
<dbReference type="InterPro" id="IPR011583">
    <property type="entry name" value="Chitinase_II/V-like_cat"/>
</dbReference>
<dbReference type="GO" id="GO:0006032">
    <property type="term" value="P:chitin catabolic process"/>
    <property type="evidence" value="ECO:0007669"/>
    <property type="project" value="TreeGrafter"/>
</dbReference>
<evidence type="ECO:0000256" key="7">
    <source>
        <dbReference type="SAM" id="MobiDB-lite"/>
    </source>
</evidence>
<evidence type="ECO:0000256" key="5">
    <source>
        <dbReference type="ARBA" id="ARBA00023295"/>
    </source>
</evidence>
<dbReference type="InterPro" id="IPR002557">
    <property type="entry name" value="Chitin-bd_dom"/>
</dbReference>
<dbReference type="GO" id="GO:0008061">
    <property type="term" value="F:chitin binding"/>
    <property type="evidence" value="ECO:0007669"/>
    <property type="project" value="UniProtKB-KW"/>
</dbReference>
<proteinExistence type="inferred from homology"/>
<keyword evidence="3 6" id="KW-0378">Hydrolase</keyword>
<dbReference type="PROSITE" id="PS50940">
    <property type="entry name" value="CHIT_BIND_II"/>
    <property type="match status" value="1"/>
</dbReference>
<evidence type="ECO:0000259" key="10">
    <source>
        <dbReference type="PROSITE" id="PS51910"/>
    </source>
</evidence>
<dbReference type="PROSITE" id="PS01095">
    <property type="entry name" value="GH18_1"/>
    <property type="match status" value="1"/>
</dbReference>
<dbReference type="Proteomes" id="UP001445076">
    <property type="component" value="Unassembled WGS sequence"/>
</dbReference>
<dbReference type="PANTHER" id="PTHR11177">
    <property type="entry name" value="CHITINASE"/>
    <property type="match status" value="1"/>
</dbReference>
<evidence type="ECO:0000256" key="2">
    <source>
        <dbReference type="ARBA" id="ARBA00022669"/>
    </source>
</evidence>
<dbReference type="EMBL" id="JARKIK010000043">
    <property type="protein sequence ID" value="KAK8736986.1"/>
    <property type="molecule type" value="Genomic_DNA"/>
</dbReference>
<feature type="non-terminal residue" evidence="11">
    <location>
        <position position="1"/>
    </location>
</feature>
<dbReference type="SMART" id="SM00494">
    <property type="entry name" value="ChtBD2"/>
    <property type="match status" value="1"/>
</dbReference>
<feature type="compositionally biased region" description="Low complexity" evidence="7">
    <location>
        <begin position="405"/>
        <end position="424"/>
    </location>
</feature>